<gene>
    <name evidence="1" type="ORF">F383_25370</name>
</gene>
<protein>
    <submittedName>
        <fullName evidence="1">Uncharacterized protein</fullName>
    </submittedName>
</protein>
<dbReference type="EMBL" id="KN412374">
    <property type="protein sequence ID" value="KHG19195.1"/>
    <property type="molecule type" value="Genomic_DNA"/>
</dbReference>
<accession>A0A0B0P2B3</accession>
<dbReference type="AlphaFoldDB" id="A0A0B0P2B3"/>
<proteinExistence type="predicted"/>
<evidence type="ECO:0000313" key="2">
    <source>
        <dbReference type="Proteomes" id="UP000032142"/>
    </source>
</evidence>
<organism evidence="1 2">
    <name type="scientific">Gossypium arboreum</name>
    <name type="common">Tree cotton</name>
    <name type="synonym">Gossypium nanking</name>
    <dbReference type="NCBI Taxonomy" id="29729"/>
    <lineage>
        <taxon>Eukaryota</taxon>
        <taxon>Viridiplantae</taxon>
        <taxon>Streptophyta</taxon>
        <taxon>Embryophyta</taxon>
        <taxon>Tracheophyta</taxon>
        <taxon>Spermatophyta</taxon>
        <taxon>Magnoliopsida</taxon>
        <taxon>eudicotyledons</taxon>
        <taxon>Gunneridae</taxon>
        <taxon>Pentapetalae</taxon>
        <taxon>rosids</taxon>
        <taxon>malvids</taxon>
        <taxon>Malvales</taxon>
        <taxon>Malvaceae</taxon>
        <taxon>Malvoideae</taxon>
        <taxon>Gossypium</taxon>
    </lineage>
</organism>
<name>A0A0B0P2B3_GOSAR</name>
<keyword evidence="2" id="KW-1185">Reference proteome</keyword>
<dbReference type="Proteomes" id="UP000032142">
    <property type="component" value="Unassembled WGS sequence"/>
</dbReference>
<sequence length="31" mass="3335">MVISSVRGKTVIFPLRGILVIQLTLGHSSVI</sequence>
<evidence type="ECO:0000313" key="1">
    <source>
        <dbReference type="EMBL" id="KHG19195.1"/>
    </source>
</evidence>
<reference evidence="2" key="1">
    <citation type="submission" date="2014-09" db="EMBL/GenBank/DDBJ databases">
        <authorList>
            <person name="Mudge J."/>
            <person name="Ramaraj T."/>
            <person name="Lindquist I.E."/>
            <person name="Bharti A.K."/>
            <person name="Sundararajan A."/>
            <person name="Cameron C.T."/>
            <person name="Woodward J.E."/>
            <person name="May G.D."/>
            <person name="Brubaker C."/>
            <person name="Broadhvest J."/>
            <person name="Wilkins T.A."/>
        </authorList>
    </citation>
    <scope>NUCLEOTIDE SEQUENCE</scope>
    <source>
        <strain evidence="2">cv. AKA8401</strain>
    </source>
</reference>